<dbReference type="InterPro" id="IPR012338">
    <property type="entry name" value="Beta-lactam/transpept-like"/>
</dbReference>
<sequence>MDQRLKFRARSRAREISPGFLRRLGGCLLFISVTAAPVHAQSWSAAKSAQIDQIVAHFRELNGADEATLPSLSLSIGIDGRLVAAKGYGSSDGKPVTGNTLYEIGSITKQFTAAAALEMIRSGAVVGHSGTKLSLATPLSAVFGDGQYWKAQPWLTVGRLLTMRSNLPNFTRRPPDGADPWQPISDSALFHDIETQPPSEQSDDFDYSNTNYFLLAELMEQSLQPGQTRPQTYHDLLRRRIFEPAGMANTRFIDDQQATFDPDASTLSAPISAALKVQSATLALPDYGRRLRPAFTHPDWLKGSADAVSTALDLFAWDKALMDPKIVPAAVRDAMLSGQARVSPTLYYGMGWFYEEKDDSTVFSHSGSVPGYTSYNEIVRQKDGRWFCVSILSNSDQLDGLDDLANSIGYIIGE</sequence>
<dbReference type="AlphaFoldDB" id="A0A3D9Z452"/>
<dbReference type="PANTHER" id="PTHR46825">
    <property type="entry name" value="D-ALANYL-D-ALANINE-CARBOXYPEPTIDASE/ENDOPEPTIDASE AMPH"/>
    <property type="match status" value="1"/>
</dbReference>
<accession>A0A3D9Z452</accession>
<feature type="domain" description="Beta-lactamase-related" evidence="1">
    <location>
        <begin position="54"/>
        <end position="398"/>
    </location>
</feature>
<evidence type="ECO:0000313" key="3">
    <source>
        <dbReference type="Proteomes" id="UP000256900"/>
    </source>
</evidence>
<dbReference type="SUPFAM" id="SSF56601">
    <property type="entry name" value="beta-lactamase/transpeptidase-like"/>
    <property type="match status" value="1"/>
</dbReference>
<gene>
    <name evidence="2" type="ORF">DES32_0224</name>
</gene>
<evidence type="ECO:0000313" key="2">
    <source>
        <dbReference type="EMBL" id="REF89010.1"/>
    </source>
</evidence>
<dbReference type="Proteomes" id="UP000256900">
    <property type="component" value="Unassembled WGS sequence"/>
</dbReference>
<dbReference type="EMBL" id="QUMO01000001">
    <property type="protein sequence ID" value="REF89010.1"/>
    <property type="molecule type" value="Genomic_DNA"/>
</dbReference>
<keyword evidence="3" id="KW-1185">Reference proteome</keyword>
<proteinExistence type="predicted"/>
<dbReference type="InterPro" id="IPR001466">
    <property type="entry name" value="Beta-lactam-related"/>
</dbReference>
<comment type="caution">
    <text evidence="2">The sequence shown here is derived from an EMBL/GenBank/DDBJ whole genome shotgun (WGS) entry which is preliminary data.</text>
</comment>
<name>A0A3D9Z452_9HYPH</name>
<dbReference type="InterPro" id="IPR050491">
    <property type="entry name" value="AmpC-like"/>
</dbReference>
<reference evidence="2 3" key="1">
    <citation type="submission" date="2018-08" db="EMBL/GenBank/DDBJ databases">
        <title>Genomic Encyclopedia of Type Strains, Phase IV (KMG-IV): sequencing the most valuable type-strain genomes for metagenomic binning, comparative biology and taxonomic classification.</title>
        <authorList>
            <person name="Goeker M."/>
        </authorList>
    </citation>
    <scope>NUCLEOTIDE SEQUENCE [LARGE SCALE GENOMIC DNA]</scope>
    <source>
        <strain evidence="2 3">BW863</strain>
    </source>
</reference>
<protein>
    <submittedName>
        <fullName evidence="2">CubicO group peptidase (Beta-lactamase class C family)</fullName>
    </submittedName>
</protein>
<evidence type="ECO:0000259" key="1">
    <source>
        <dbReference type="Pfam" id="PF00144"/>
    </source>
</evidence>
<dbReference type="Gene3D" id="3.40.710.10">
    <property type="entry name" value="DD-peptidase/beta-lactamase superfamily"/>
    <property type="match status" value="1"/>
</dbReference>
<organism evidence="2 3">
    <name type="scientific">Methylovirgula ligni</name>
    <dbReference type="NCBI Taxonomy" id="569860"/>
    <lineage>
        <taxon>Bacteria</taxon>
        <taxon>Pseudomonadati</taxon>
        <taxon>Pseudomonadota</taxon>
        <taxon>Alphaproteobacteria</taxon>
        <taxon>Hyphomicrobiales</taxon>
        <taxon>Beijerinckiaceae</taxon>
        <taxon>Methylovirgula</taxon>
    </lineage>
</organism>
<dbReference type="Pfam" id="PF00144">
    <property type="entry name" value="Beta-lactamase"/>
    <property type="match status" value="1"/>
</dbReference>
<dbReference type="PANTHER" id="PTHR46825:SF9">
    <property type="entry name" value="BETA-LACTAMASE-RELATED DOMAIN-CONTAINING PROTEIN"/>
    <property type="match status" value="1"/>
</dbReference>